<sequence>MSSPHRIVSLIASGTEIVAALGFGDELVGRSHECDFPTWVERLPPCSEPRIDIHASSGEIDRQVRATVTDAISVYRVFTDELNRLQPTHIVTQSQCEVCAVSLKDVRQAVCELVGSQPEIIALEPMDLKDIWNDIQMTAAALDAPERGTALVADCLARLEHVRSSVAGRPGTPTVVCLEWLEPLMSAGNWVPELVELAGGEPVLCEAGKHSPYFTWKDLVAADPGVIAIMPCGFDIPRTISELGVLFDRPEWYELRAVRQGRVYITDGNQYFNRPGPRVVESAEILAELLHDPGRNLPGTRHHKTGWLRLEEC</sequence>
<dbReference type="PANTHER" id="PTHR42860">
    <property type="entry name" value="VITAMIN B12-BINDING PROTEIN"/>
    <property type="match status" value="1"/>
</dbReference>
<keyword evidence="3" id="KW-1185">Reference proteome</keyword>
<dbReference type="Proteomes" id="UP000199518">
    <property type="component" value="Unassembled WGS sequence"/>
</dbReference>
<dbReference type="AlphaFoldDB" id="A0A1I3J543"/>
<evidence type="ECO:0000313" key="2">
    <source>
        <dbReference type="EMBL" id="SFI55444.1"/>
    </source>
</evidence>
<protein>
    <submittedName>
        <fullName evidence="2">Iron complex transport system substrate-binding protein</fullName>
    </submittedName>
</protein>
<evidence type="ECO:0000313" key="3">
    <source>
        <dbReference type="Proteomes" id="UP000199518"/>
    </source>
</evidence>
<dbReference type="STRING" id="1576369.SAMN05421753_11064"/>
<dbReference type="PANTHER" id="PTHR42860:SF1">
    <property type="entry name" value="VITAMIN B12-BINDING PROTEIN"/>
    <property type="match status" value="1"/>
</dbReference>
<dbReference type="EMBL" id="FOQD01000010">
    <property type="protein sequence ID" value="SFI55444.1"/>
    <property type="molecule type" value="Genomic_DNA"/>
</dbReference>
<proteinExistence type="predicted"/>
<dbReference type="InterPro" id="IPR051030">
    <property type="entry name" value="Vitamin_B12-ABC_binding"/>
</dbReference>
<dbReference type="Pfam" id="PF01497">
    <property type="entry name" value="Peripla_BP_2"/>
    <property type="match status" value="1"/>
</dbReference>
<dbReference type="Gene3D" id="3.40.50.1980">
    <property type="entry name" value="Nitrogenase molybdenum iron protein domain"/>
    <property type="match status" value="2"/>
</dbReference>
<reference evidence="3" key="1">
    <citation type="submission" date="2016-10" db="EMBL/GenBank/DDBJ databases">
        <authorList>
            <person name="Varghese N."/>
            <person name="Submissions S."/>
        </authorList>
    </citation>
    <scope>NUCLEOTIDE SEQUENCE [LARGE SCALE GENOMIC DNA]</scope>
    <source>
        <strain evidence="3">DSM 26348</strain>
    </source>
</reference>
<evidence type="ECO:0000259" key="1">
    <source>
        <dbReference type="PROSITE" id="PS50983"/>
    </source>
</evidence>
<feature type="domain" description="Fe/B12 periplasmic-binding" evidence="1">
    <location>
        <begin position="6"/>
        <end position="294"/>
    </location>
</feature>
<organism evidence="2 3">
    <name type="scientific">Planctomicrobium piriforme</name>
    <dbReference type="NCBI Taxonomy" id="1576369"/>
    <lineage>
        <taxon>Bacteria</taxon>
        <taxon>Pseudomonadati</taxon>
        <taxon>Planctomycetota</taxon>
        <taxon>Planctomycetia</taxon>
        <taxon>Planctomycetales</taxon>
        <taxon>Planctomycetaceae</taxon>
        <taxon>Planctomicrobium</taxon>
    </lineage>
</organism>
<dbReference type="RefSeq" id="WP_092051114.1">
    <property type="nucleotide sequence ID" value="NZ_FOQD01000010.1"/>
</dbReference>
<gene>
    <name evidence="2" type="ORF">SAMN05421753_11064</name>
</gene>
<dbReference type="PROSITE" id="PS50983">
    <property type="entry name" value="FE_B12_PBP"/>
    <property type="match status" value="1"/>
</dbReference>
<name>A0A1I3J543_9PLAN</name>
<dbReference type="SUPFAM" id="SSF53807">
    <property type="entry name" value="Helical backbone' metal receptor"/>
    <property type="match status" value="1"/>
</dbReference>
<dbReference type="OrthoDB" id="9787772at2"/>
<dbReference type="InterPro" id="IPR002491">
    <property type="entry name" value="ABC_transptr_periplasmic_BD"/>
</dbReference>
<accession>A0A1I3J543</accession>
<dbReference type="CDD" id="cd01144">
    <property type="entry name" value="BtuF"/>
    <property type="match status" value="1"/>
</dbReference>